<dbReference type="FunFam" id="1.10.287.130:FF:000035">
    <property type="entry name" value="Two-component sensor histidine kinase"/>
    <property type="match status" value="1"/>
</dbReference>
<dbReference type="PROSITE" id="PS50109">
    <property type="entry name" value="HIS_KIN"/>
    <property type="match status" value="1"/>
</dbReference>
<dbReference type="GO" id="GO:0000155">
    <property type="term" value="F:phosphorelay sensor kinase activity"/>
    <property type="evidence" value="ECO:0007669"/>
    <property type="project" value="InterPro"/>
</dbReference>
<dbReference type="SMART" id="SM00388">
    <property type="entry name" value="HisKA"/>
    <property type="match status" value="1"/>
</dbReference>
<dbReference type="PRINTS" id="PR00344">
    <property type="entry name" value="BCTRLSENSOR"/>
</dbReference>
<evidence type="ECO:0000256" key="2">
    <source>
        <dbReference type="ARBA" id="ARBA00004141"/>
    </source>
</evidence>
<evidence type="ECO:0000256" key="9">
    <source>
        <dbReference type="ARBA" id="ARBA00022840"/>
    </source>
</evidence>
<evidence type="ECO:0000259" key="15">
    <source>
        <dbReference type="PROSITE" id="PS50885"/>
    </source>
</evidence>
<reference evidence="16 17" key="1">
    <citation type="submission" date="2017-07" db="EMBL/GenBank/DDBJ databases">
        <title>Thauera sp. KNDSS-Mac4 genome sequence and assembly.</title>
        <authorList>
            <person name="Mayilraj S."/>
        </authorList>
    </citation>
    <scope>NUCLEOTIDE SEQUENCE [LARGE SCALE GENOMIC DNA]</scope>
    <source>
        <strain evidence="16 17">KNDSS-Mac4</strain>
    </source>
</reference>
<dbReference type="InterPro" id="IPR003594">
    <property type="entry name" value="HATPase_dom"/>
</dbReference>
<keyword evidence="11" id="KW-0902">Two-component regulatory system</keyword>
<evidence type="ECO:0000259" key="14">
    <source>
        <dbReference type="PROSITE" id="PS50109"/>
    </source>
</evidence>
<sequence length="452" mass="48299">MLAAVSVAVLLLWLLTAWFSYTKAQHEAEELMDGNLAQTGRLLLAITQDNEDDLGELAGRLATVRGAADNVYEPPLEFQLCLGDGTILARSIGAPDLPVLGVPGYSDILRKDGSWRVLNVVSGDGRHRVQVSQSIGLRDRAALEVAGQTVLPLAIITPVLLLLIYVSVVKALDPLNRLARDVASRSADNLAALSREDVPNEVGPLVAAINRLLLRVARALDNERRFTSDAAHELRTPLAAIKVQTQVARLSRDAAQTTRALGQIESGVDRATRLVEQLLRLARLDPLNVLPNPQPLDLLPLVEGTLANVLAANPALTQTVRHELPQSAPRVFGDADLLGIALRNLIDNAIRYTPAGSTIVIRQEDEEGGRVCLSVQDDGPGVPDELIARLGERFVRGRDALAEGSGLGLAIVSRIMELHGGHFSARNLATGGFAARLCGLVRADRDAAPAGA</sequence>
<evidence type="ECO:0000256" key="1">
    <source>
        <dbReference type="ARBA" id="ARBA00000085"/>
    </source>
</evidence>
<evidence type="ECO:0000313" key="17">
    <source>
        <dbReference type="Proteomes" id="UP000215181"/>
    </source>
</evidence>
<keyword evidence="9" id="KW-0067">ATP-binding</keyword>
<dbReference type="GO" id="GO:0005524">
    <property type="term" value="F:ATP binding"/>
    <property type="evidence" value="ECO:0007669"/>
    <property type="project" value="UniProtKB-KW"/>
</dbReference>
<keyword evidence="12 13" id="KW-0472">Membrane</keyword>
<keyword evidence="7" id="KW-0547">Nucleotide-binding</keyword>
<dbReference type="PANTHER" id="PTHR45436:SF14">
    <property type="entry name" value="SENSOR PROTEIN QSEC"/>
    <property type="match status" value="1"/>
</dbReference>
<evidence type="ECO:0000313" key="16">
    <source>
        <dbReference type="EMBL" id="OYD53415.1"/>
    </source>
</evidence>
<evidence type="ECO:0000256" key="13">
    <source>
        <dbReference type="SAM" id="Phobius"/>
    </source>
</evidence>
<dbReference type="Pfam" id="PF02518">
    <property type="entry name" value="HATPase_c"/>
    <property type="match status" value="1"/>
</dbReference>
<name>A0A235EYA2_9RHOO</name>
<evidence type="ECO:0000256" key="6">
    <source>
        <dbReference type="ARBA" id="ARBA00022692"/>
    </source>
</evidence>
<feature type="transmembrane region" description="Helical" evidence="13">
    <location>
        <begin position="150"/>
        <end position="172"/>
    </location>
</feature>
<dbReference type="InterPro" id="IPR013727">
    <property type="entry name" value="2CSK_N"/>
</dbReference>
<dbReference type="InterPro" id="IPR004358">
    <property type="entry name" value="Sig_transdc_His_kin-like_C"/>
</dbReference>
<dbReference type="InterPro" id="IPR003661">
    <property type="entry name" value="HisK_dim/P_dom"/>
</dbReference>
<keyword evidence="5" id="KW-0808">Transferase</keyword>
<organism evidence="16 17">
    <name type="scientific">Thauera propionica</name>
    <dbReference type="NCBI Taxonomy" id="2019431"/>
    <lineage>
        <taxon>Bacteria</taxon>
        <taxon>Pseudomonadati</taxon>
        <taxon>Pseudomonadota</taxon>
        <taxon>Betaproteobacteria</taxon>
        <taxon>Rhodocyclales</taxon>
        <taxon>Zoogloeaceae</taxon>
        <taxon>Thauera</taxon>
    </lineage>
</organism>
<dbReference type="SUPFAM" id="SSF47384">
    <property type="entry name" value="Homodimeric domain of signal transducing histidine kinase"/>
    <property type="match status" value="1"/>
</dbReference>
<keyword evidence="10 13" id="KW-1133">Transmembrane helix</keyword>
<evidence type="ECO:0000256" key="7">
    <source>
        <dbReference type="ARBA" id="ARBA00022741"/>
    </source>
</evidence>
<dbReference type="OrthoDB" id="8583694at2"/>
<dbReference type="SUPFAM" id="SSF55874">
    <property type="entry name" value="ATPase domain of HSP90 chaperone/DNA topoisomerase II/histidine kinase"/>
    <property type="match status" value="1"/>
</dbReference>
<dbReference type="AlphaFoldDB" id="A0A235EYA2"/>
<dbReference type="CDD" id="cd00082">
    <property type="entry name" value="HisKA"/>
    <property type="match status" value="1"/>
</dbReference>
<protein>
    <recommendedName>
        <fullName evidence="3">histidine kinase</fullName>
        <ecNumber evidence="3">2.7.13.3</ecNumber>
    </recommendedName>
</protein>
<evidence type="ECO:0000256" key="11">
    <source>
        <dbReference type="ARBA" id="ARBA00023012"/>
    </source>
</evidence>
<dbReference type="InterPro" id="IPR036097">
    <property type="entry name" value="HisK_dim/P_sf"/>
</dbReference>
<dbReference type="Pfam" id="PF08521">
    <property type="entry name" value="2CSK_N"/>
    <property type="match status" value="1"/>
</dbReference>
<dbReference type="InterPro" id="IPR003660">
    <property type="entry name" value="HAMP_dom"/>
</dbReference>
<keyword evidence="4" id="KW-0597">Phosphoprotein</keyword>
<evidence type="ECO:0000256" key="8">
    <source>
        <dbReference type="ARBA" id="ARBA00022777"/>
    </source>
</evidence>
<evidence type="ECO:0000256" key="3">
    <source>
        <dbReference type="ARBA" id="ARBA00012438"/>
    </source>
</evidence>
<dbReference type="Proteomes" id="UP000215181">
    <property type="component" value="Unassembled WGS sequence"/>
</dbReference>
<evidence type="ECO:0000256" key="4">
    <source>
        <dbReference type="ARBA" id="ARBA00022553"/>
    </source>
</evidence>
<comment type="subcellular location">
    <subcellularLocation>
        <location evidence="2">Membrane</location>
        <topology evidence="2">Multi-pass membrane protein</topology>
    </subcellularLocation>
</comment>
<dbReference type="SMART" id="SM00387">
    <property type="entry name" value="HATPase_c"/>
    <property type="match status" value="1"/>
</dbReference>
<keyword evidence="6 13" id="KW-0812">Transmembrane</keyword>
<dbReference type="Pfam" id="PF00512">
    <property type="entry name" value="HisKA"/>
    <property type="match status" value="1"/>
</dbReference>
<feature type="domain" description="HAMP" evidence="15">
    <location>
        <begin position="174"/>
        <end position="221"/>
    </location>
</feature>
<dbReference type="EMBL" id="NOIH01000015">
    <property type="protein sequence ID" value="OYD53415.1"/>
    <property type="molecule type" value="Genomic_DNA"/>
</dbReference>
<keyword evidence="8 16" id="KW-0418">Kinase</keyword>
<dbReference type="PROSITE" id="PS50885">
    <property type="entry name" value="HAMP"/>
    <property type="match status" value="1"/>
</dbReference>
<dbReference type="InterPro" id="IPR005467">
    <property type="entry name" value="His_kinase_dom"/>
</dbReference>
<dbReference type="EC" id="2.7.13.3" evidence="3"/>
<dbReference type="InterPro" id="IPR036890">
    <property type="entry name" value="HATPase_C_sf"/>
</dbReference>
<accession>A0A235EYA2</accession>
<gene>
    <name evidence="16" type="ORF">CGK74_14040</name>
</gene>
<dbReference type="Gene3D" id="3.30.565.10">
    <property type="entry name" value="Histidine kinase-like ATPase, C-terminal domain"/>
    <property type="match status" value="1"/>
</dbReference>
<dbReference type="GO" id="GO:0005886">
    <property type="term" value="C:plasma membrane"/>
    <property type="evidence" value="ECO:0007669"/>
    <property type="project" value="TreeGrafter"/>
</dbReference>
<dbReference type="CDD" id="cd00075">
    <property type="entry name" value="HATPase"/>
    <property type="match status" value="1"/>
</dbReference>
<evidence type="ECO:0000256" key="10">
    <source>
        <dbReference type="ARBA" id="ARBA00022989"/>
    </source>
</evidence>
<comment type="catalytic activity">
    <reaction evidence="1">
        <text>ATP + protein L-histidine = ADP + protein N-phospho-L-histidine.</text>
        <dbReference type="EC" id="2.7.13.3"/>
    </reaction>
</comment>
<comment type="caution">
    <text evidence="16">The sequence shown here is derived from an EMBL/GenBank/DDBJ whole genome shotgun (WGS) entry which is preliminary data.</text>
</comment>
<dbReference type="InterPro" id="IPR050428">
    <property type="entry name" value="TCS_sensor_his_kinase"/>
</dbReference>
<evidence type="ECO:0000256" key="5">
    <source>
        <dbReference type="ARBA" id="ARBA00022679"/>
    </source>
</evidence>
<evidence type="ECO:0000256" key="12">
    <source>
        <dbReference type="ARBA" id="ARBA00023136"/>
    </source>
</evidence>
<proteinExistence type="predicted"/>
<feature type="domain" description="Histidine kinase" evidence="14">
    <location>
        <begin position="229"/>
        <end position="437"/>
    </location>
</feature>
<dbReference type="Gene3D" id="1.10.287.130">
    <property type="match status" value="1"/>
</dbReference>
<keyword evidence="17" id="KW-1185">Reference proteome</keyword>
<dbReference type="PANTHER" id="PTHR45436">
    <property type="entry name" value="SENSOR HISTIDINE KINASE YKOH"/>
    <property type="match status" value="1"/>
</dbReference>